<keyword evidence="1" id="KW-1133">Transmembrane helix</keyword>
<dbReference type="Pfam" id="PF06182">
    <property type="entry name" value="ABC2_membrane_6"/>
    <property type="match status" value="1"/>
</dbReference>
<dbReference type="RefSeq" id="WP_191772092.1">
    <property type="nucleotide sequence ID" value="NZ_JACYFU010000001.1"/>
</dbReference>
<keyword evidence="3" id="KW-1185">Reference proteome</keyword>
<feature type="transmembrane region" description="Helical" evidence="1">
    <location>
        <begin position="237"/>
        <end position="256"/>
    </location>
</feature>
<sequence length="266" mass="29196">MLRTLRLLPHLIGIHVRTHMEYRSALVIGWIAQAVGYGGMYASIALIINRFENLGGWTWPQMALLLAFHLLAYAVGACISFVQFRDMEEKIRFGTFDAILVKPIGPWTFLAFSGLNIEYGGHIALAIGLMIWALLSLDLPWTPGLALYFAAAVASAAMLVAALMTMIGATALIWVRSRHLFAIFFGFWELARYPLNIFPAPLQILMITFAPLGFLAFIPCAVVLGKPVPILGDLAPAASLLIGPLFVILAAAHWRWCLRNYQGAGG</sequence>
<evidence type="ECO:0000313" key="3">
    <source>
        <dbReference type="Proteomes" id="UP000654108"/>
    </source>
</evidence>
<feature type="transmembrane region" description="Helical" evidence="1">
    <location>
        <begin position="109"/>
        <end position="135"/>
    </location>
</feature>
<organism evidence="2 3">
    <name type="scientific">Devosia oryzisoli</name>
    <dbReference type="NCBI Taxonomy" id="2774138"/>
    <lineage>
        <taxon>Bacteria</taxon>
        <taxon>Pseudomonadati</taxon>
        <taxon>Pseudomonadota</taxon>
        <taxon>Alphaproteobacteria</taxon>
        <taxon>Hyphomicrobiales</taxon>
        <taxon>Devosiaceae</taxon>
        <taxon>Devosia</taxon>
    </lineage>
</organism>
<feature type="transmembrane region" description="Helical" evidence="1">
    <location>
        <begin position="147"/>
        <end position="173"/>
    </location>
</feature>
<proteinExistence type="predicted"/>
<keyword evidence="1" id="KW-0472">Membrane</keyword>
<dbReference type="PANTHER" id="PTHR36833:SF1">
    <property type="entry name" value="INTEGRAL MEMBRANE TRANSPORT PROTEIN"/>
    <property type="match status" value="1"/>
</dbReference>
<dbReference type="AlphaFoldDB" id="A0A927FRC4"/>
<gene>
    <name evidence="2" type="ORF">IC608_00570</name>
</gene>
<feature type="transmembrane region" description="Helical" evidence="1">
    <location>
        <begin position="204"/>
        <end position="225"/>
    </location>
</feature>
<evidence type="ECO:0000256" key="1">
    <source>
        <dbReference type="SAM" id="Phobius"/>
    </source>
</evidence>
<dbReference type="EMBL" id="JACYFU010000001">
    <property type="protein sequence ID" value="MBD8063967.1"/>
    <property type="molecule type" value="Genomic_DNA"/>
</dbReference>
<protein>
    <submittedName>
        <fullName evidence="2">ABC-2 family transporter protein</fullName>
    </submittedName>
</protein>
<reference evidence="2" key="1">
    <citation type="submission" date="2020-09" db="EMBL/GenBank/DDBJ databases">
        <title>Genome seq and assembly of Devosia sp.</title>
        <authorList>
            <person name="Chhetri G."/>
        </authorList>
    </citation>
    <scope>NUCLEOTIDE SEQUENCE</scope>
    <source>
        <strain evidence="2">PTR5</strain>
    </source>
</reference>
<dbReference type="PANTHER" id="PTHR36833">
    <property type="entry name" value="SLR0610 PROTEIN-RELATED"/>
    <property type="match status" value="1"/>
</dbReference>
<name>A0A927FRC4_9HYPH</name>
<keyword evidence="1" id="KW-0812">Transmembrane</keyword>
<feature type="transmembrane region" description="Helical" evidence="1">
    <location>
        <begin position="25"/>
        <end position="48"/>
    </location>
</feature>
<dbReference type="InterPro" id="IPR010390">
    <property type="entry name" value="ABC-2_transporter-like"/>
</dbReference>
<dbReference type="Proteomes" id="UP000654108">
    <property type="component" value="Unassembled WGS sequence"/>
</dbReference>
<feature type="transmembrane region" description="Helical" evidence="1">
    <location>
        <begin position="60"/>
        <end position="82"/>
    </location>
</feature>
<accession>A0A927FRC4</accession>
<comment type="caution">
    <text evidence="2">The sequence shown here is derived from an EMBL/GenBank/DDBJ whole genome shotgun (WGS) entry which is preliminary data.</text>
</comment>
<evidence type="ECO:0000313" key="2">
    <source>
        <dbReference type="EMBL" id="MBD8063967.1"/>
    </source>
</evidence>